<dbReference type="Gene3D" id="3.40.50.720">
    <property type="entry name" value="NAD(P)-binding Rossmann-like Domain"/>
    <property type="match status" value="1"/>
</dbReference>
<keyword evidence="2" id="KW-1185">Reference proteome</keyword>
<dbReference type="SUPFAM" id="SSF51735">
    <property type="entry name" value="NAD(P)-binding Rossmann-fold domains"/>
    <property type="match status" value="1"/>
</dbReference>
<gene>
    <name evidence="1" type="ORF">HNR10_003153</name>
</gene>
<protein>
    <submittedName>
        <fullName evidence="1">Uncharacterized protein</fullName>
    </submittedName>
</protein>
<dbReference type="AlphaFoldDB" id="A0A7Z0EN99"/>
<evidence type="ECO:0000313" key="1">
    <source>
        <dbReference type="EMBL" id="NYJ35272.1"/>
    </source>
</evidence>
<dbReference type="Proteomes" id="UP000572051">
    <property type="component" value="Unassembled WGS sequence"/>
</dbReference>
<evidence type="ECO:0000313" key="2">
    <source>
        <dbReference type="Proteomes" id="UP000572051"/>
    </source>
</evidence>
<dbReference type="InterPro" id="IPR002347">
    <property type="entry name" value="SDR_fam"/>
</dbReference>
<sequence>MSGQRVLMVIGAGGTGEAIARRQGPGSTVVPSDLDEGLLGTLGGVAEAAAFLLSPGSSLVTGTDLPVDGGAVAAVRTGALSAHA</sequence>
<dbReference type="Pfam" id="PF13561">
    <property type="entry name" value="adh_short_C2"/>
    <property type="match status" value="1"/>
</dbReference>
<comment type="caution">
    <text evidence="1">The sequence shown here is derived from an EMBL/GenBank/DDBJ whole genome shotgun (WGS) entry which is preliminary data.</text>
</comment>
<dbReference type="RefSeq" id="WP_179824341.1">
    <property type="nucleotide sequence ID" value="NZ_JACCFS010000001.1"/>
</dbReference>
<accession>A0A7Z0EN99</accession>
<dbReference type="EMBL" id="JACCFS010000001">
    <property type="protein sequence ID" value="NYJ35272.1"/>
    <property type="molecule type" value="Genomic_DNA"/>
</dbReference>
<proteinExistence type="predicted"/>
<name>A0A7Z0EN99_9ACTN</name>
<organism evidence="1 2">
    <name type="scientific">Nocardiopsis aegyptia</name>
    <dbReference type="NCBI Taxonomy" id="220378"/>
    <lineage>
        <taxon>Bacteria</taxon>
        <taxon>Bacillati</taxon>
        <taxon>Actinomycetota</taxon>
        <taxon>Actinomycetes</taxon>
        <taxon>Streptosporangiales</taxon>
        <taxon>Nocardiopsidaceae</taxon>
        <taxon>Nocardiopsis</taxon>
    </lineage>
</organism>
<reference evidence="1 2" key="1">
    <citation type="submission" date="2020-07" db="EMBL/GenBank/DDBJ databases">
        <title>Sequencing the genomes of 1000 actinobacteria strains.</title>
        <authorList>
            <person name="Klenk H.-P."/>
        </authorList>
    </citation>
    <scope>NUCLEOTIDE SEQUENCE [LARGE SCALE GENOMIC DNA]</scope>
    <source>
        <strain evidence="1 2">DSM 44442</strain>
    </source>
</reference>
<dbReference type="InterPro" id="IPR036291">
    <property type="entry name" value="NAD(P)-bd_dom_sf"/>
</dbReference>